<sequence length="134" mass="14313">MPMSYDNEQRSRGSWLSLSSRAIGVLAGVFGLLGASYLIVTSVLPYLFSDSAPLAAENAPTFMIWSIVLIGLSFGAGYVAWNEMLWAVWGFAIVISVLSVATLFSFGAVVVPLATLLLTAATLLTVDREFRMGG</sequence>
<evidence type="ECO:0000313" key="3">
    <source>
        <dbReference type="Proteomes" id="UP000011566"/>
    </source>
</evidence>
<gene>
    <name evidence="2" type="ORF">C447_15486</name>
</gene>
<keyword evidence="1" id="KW-0472">Membrane</keyword>
<feature type="transmembrane region" description="Helical" evidence="1">
    <location>
        <begin position="60"/>
        <end position="79"/>
    </location>
</feature>
<keyword evidence="1" id="KW-0812">Transmembrane</keyword>
<dbReference type="EMBL" id="AOMB01000042">
    <property type="protein sequence ID" value="EMA36188.1"/>
    <property type="molecule type" value="Genomic_DNA"/>
</dbReference>
<keyword evidence="1" id="KW-1133">Transmembrane helix</keyword>
<comment type="caution">
    <text evidence="2">The sequence shown here is derived from an EMBL/GenBank/DDBJ whole genome shotgun (WGS) entry which is preliminary data.</text>
</comment>
<protein>
    <submittedName>
        <fullName evidence="2">Uncharacterized protein</fullName>
    </submittedName>
</protein>
<name>M0LSQ4_9EURY</name>
<dbReference type="AlphaFoldDB" id="M0LSQ4"/>
<evidence type="ECO:0000256" key="1">
    <source>
        <dbReference type="SAM" id="Phobius"/>
    </source>
</evidence>
<dbReference type="PATRIC" id="fig|1132509.6.peg.3597"/>
<reference evidence="2 3" key="1">
    <citation type="journal article" date="2014" name="PLoS Genet.">
        <title>Phylogenetically driven sequencing of extremely halophilic archaea reveals strategies for static and dynamic osmo-response.</title>
        <authorList>
            <person name="Becker E.A."/>
            <person name="Seitzer P.M."/>
            <person name="Tritt A."/>
            <person name="Larsen D."/>
            <person name="Krusor M."/>
            <person name="Yao A.I."/>
            <person name="Wu D."/>
            <person name="Madern D."/>
            <person name="Eisen J.A."/>
            <person name="Darling A.E."/>
            <person name="Facciotti M.T."/>
        </authorList>
    </citation>
    <scope>NUCLEOTIDE SEQUENCE [LARGE SCALE GENOMIC DNA]</scope>
    <source>
        <strain evidence="2 3">100A6</strain>
    </source>
</reference>
<organism evidence="2 3">
    <name type="scientific">Halococcus hamelinensis 100A6</name>
    <dbReference type="NCBI Taxonomy" id="1132509"/>
    <lineage>
        <taxon>Archaea</taxon>
        <taxon>Methanobacteriati</taxon>
        <taxon>Methanobacteriota</taxon>
        <taxon>Stenosarchaea group</taxon>
        <taxon>Halobacteria</taxon>
        <taxon>Halobacteriales</taxon>
        <taxon>Halococcaceae</taxon>
        <taxon>Halococcus</taxon>
    </lineage>
</organism>
<dbReference type="Proteomes" id="UP000011566">
    <property type="component" value="Unassembled WGS sequence"/>
</dbReference>
<accession>M0LSQ4</accession>
<proteinExistence type="predicted"/>
<evidence type="ECO:0000313" key="2">
    <source>
        <dbReference type="EMBL" id="EMA36188.1"/>
    </source>
</evidence>
<feature type="transmembrane region" description="Helical" evidence="1">
    <location>
        <begin position="86"/>
        <end position="104"/>
    </location>
</feature>
<feature type="transmembrane region" description="Helical" evidence="1">
    <location>
        <begin position="21"/>
        <end position="48"/>
    </location>
</feature>
<keyword evidence="3" id="KW-1185">Reference proteome</keyword>